<dbReference type="SUPFAM" id="SSF51445">
    <property type="entry name" value="(Trans)glycosidases"/>
    <property type="match status" value="1"/>
</dbReference>
<dbReference type="AlphaFoldDB" id="A0A1R3X0V8"/>
<feature type="chain" id="PRO_5012187501" description="Arabinogalactan endo-beta-1,4-galactanase" evidence="1">
    <location>
        <begin position="24"/>
        <end position="331"/>
    </location>
</feature>
<evidence type="ECO:0000313" key="3">
    <source>
        <dbReference type="Proteomes" id="UP000186997"/>
    </source>
</evidence>
<dbReference type="RefSeq" id="WP_131825018.1">
    <property type="nucleotide sequence ID" value="NZ_FTPR01000001.1"/>
</dbReference>
<keyword evidence="1" id="KW-0732">Signal</keyword>
<evidence type="ECO:0000256" key="1">
    <source>
        <dbReference type="SAM" id="SignalP"/>
    </source>
</evidence>
<dbReference type="STRING" id="287098.SAMN05421665_1821"/>
<protein>
    <recommendedName>
        <fullName evidence="4">Arabinogalactan endo-beta-1,4-galactanase</fullName>
    </recommendedName>
</protein>
<feature type="signal peptide" evidence="1">
    <location>
        <begin position="1"/>
        <end position="23"/>
    </location>
</feature>
<keyword evidence="3" id="KW-1185">Reference proteome</keyword>
<sequence>MFKRTSILIAILLVLSNFTAATAEPIESLAGTLPASGDYGEVLMAIDEIGAMATSLTLYWDDLQREGEYAADPDWPVIAQAVYPPRQIRIQLTFAVIDTLADRRPAEFRDLAWDDPRVSDGFAALVLEVFSRMPDVDLVSVAIGNEVDGYLADASLDEYGRFFERAREAVHSIRPNVPVTTKVTWSGLRDRPNLLELTERGDALSITWYPMDDKFHFSDPDVALRELSEMAEMANGPWELSEVGYPSNGCGASSSEAQARFHQGLSVAAGMQPNLQLVQRVWSHDISATEVAGYANYYQTNSICFSSFLSSLGLRTASDEHKPAFETLTER</sequence>
<accession>A0A1R3X0V8</accession>
<proteinExistence type="predicted"/>
<dbReference type="OrthoDB" id="463216at2"/>
<evidence type="ECO:0008006" key="4">
    <source>
        <dbReference type="Google" id="ProtNLM"/>
    </source>
</evidence>
<dbReference type="InterPro" id="IPR017853">
    <property type="entry name" value="GH"/>
</dbReference>
<evidence type="ECO:0000313" key="2">
    <source>
        <dbReference type="EMBL" id="SIT84262.1"/>
    </source>
</evidence>
<dbReference type="EMBL" id="FTPR01000001">
    <property type="protein sequence ID" value="SIT84262.1"/>
    <property type="molecule type" value="Genomic_DNA"/>
</dbReference>
<dbReference type="Proteomes" id="UP000186997">
    <property type="component" value="Unassembled WGS sequence"/>
</dbReference>
<gene>
    <name evidence="2" type="ORF">SAMN05421665_1821</name>
</gene>
<organism evidence="2 3">
    <name type="scientific">Yoonia rosea</name>
    <dbReference type="NCBI Taxonomy" id="287098"/>
    <lineage>
        <taxon>Bacteria</taxon>
        <taxon>Pseudomonadati</taxon>
        <taxon>Pseudomonadota</taxon>
        <taxon>Alphaproteobacteria</taxon>
        <taxon>Rhodobacterales</taxon>
        <taxon>Paracoccaceae</taxon>
        <taxon>Yoonia</taxon>
    </lineage>
</organism>
<dbReference type="Gene3D" id="3.20.20.80">
    <property type="entry name" value="Glycosidases"/>
    <property type="match status" value="1"/>
</dbReference>
<name>A0A1R3X0V8_9RHOB</name>
<reference evidence="3" key="1">
    <citation type="submission" date="2017-01" db="EMBL/GenBank/DDBJ databases">
        <authorList>
            <person name="Varghese N."/>
            <person name="Submissions S."/>
        </authorList>
    </citation>
    <scope>NUCLEOTIDE SEQUENCE [LARGE SCALE GENOMIC DNA]</scope>
    <source>
        <strain evidence="3">DSM 29591</strain>
    </source>
</reference>